<dbReference type="RefSeq" id="WP_352561435.1">
    <property type="nucleotide sequence ID" value="NZ_JAMYQB010000026.1"/>
</dbReference>
<feature type="transmembrane region" description="Helical" evidence="6">
    <location>
        <begin position="210"/>
        <end position="228"/>
    </location>
</feature>
<proteinExistence type="predicted"/>
<gene>
    <name evidence="8" type="ORF">NKI36_26130</name>
</gene>
<feature type="transmembrane region" description="Helical" evidence="6">
    <location>
        <begin position="280"/>
        <end position="302"/>
    </location>
</feature>
<evidence type="ECO:0000256" key="3">
    <source>
        <dbReference type="ARBA" id="ARBA00022692"/>
    </source>
</evidence>
<feature type="transmembrane region" description="Helical" evidence="6">
    <location>
        <begin position="415"/>
        <end position="433"/>
    </location>
</feature>
<comment type="caution">
    <text evidence="8">The sequence shown here is derived from an EMBL/GenBank/DDBJ whole genome shotgun (WGS) entry which is preliminary data.</text>
</comment>
<feature type="transmembrane region" description="Helical" evidence="6">
    <location>
        <begin position="344"/>
        <end position="363"/>
    </location>
</feature>
<evidence type="ECO:0000256" key="1">
    <source>
        <dbReference type="ARBA" id="ARBA00004127"/>
    </source>
</evidence>
<feature type="transmembrane region" description="Helical" evidence="6">
    <location>
        <begin position="314"/>
        <end position="337"/>
    </location>
</feature>
<dbReference type="PANTHER" id="PTHR23501">
    <property type="entry name" value="MAJOR FACILITATOR SUPERFAMILY"/>
    <property type="match status" value="1"/>
</dbReference>
<feature type="transmembrane region" description="Helical" evidence="6">
    <location>
        <begin position="60"/>
        <end position="79"/>
    </location>
</feature>
<feature type="transmembrane region" description="Helical" evidence="6">
    <location>
        <begin position="369"/>
        <end position="394"/>
    </location>
</feature>
<evidence type="ECO:0000256" key="2">
    <source>
        <dbReference type="ARBA" id="ARBA00022448"/>
    </source>
</evidence>
<dbReference type="Gene3D" id="1.20.1250.20">
    <property type="entry name" value="MFS general substrate transporter like domains"/>
    <property type="match status" value="1"/>
</dbReference>
<dbReference type="PROSITE" id="PS50850">
    <property type="entry name" value="MFS"/>
    <property type="match status" value="1"/>
</dbReference>
<feature type="transmembrane region" description="Helical" evidence="6">
    <location>
        <begin position="482"/>
        <end position="500"/>
    </location>
</feature>
<dbReference type="InterPro" id="IPR011701">
    <property type="entry name" value="MFS"/>
</dbReference>
<feature type="transmembrane region" description="Helical" evidence="6">
    <location>
        <begin position="91"/>
        <end position="110"/>
    </location>
</feature>
<feature type="domain" description="Major facilitator superfamily (MFS) profile" evidence="7">
    <location>
        <begin position="26"/>
        <end position="505"/>
    </location>
</feature>
<organism evidence="8 9">
    <name type="scientific">Mesorhizobium caraganae</name>
    <dbReference type="NCBI Taxonomy" id="483206"/>
    <lineage>
        <taxon>Bacteria</taxon>
        <taxon>Pseudomonadati</taxon>
        <taxon>Pseudomonadota</taxon>
        <taxon>Alphaproteobacteria</taxon>
        <taxon>Hyphomicrobiales</taxon>
        <taxon>Phyllobacteriaceae</taxon>
        <taxon>Mesorhizobium</taxon>
    </lineage>
</organism>
<evidence type="ECO:0000256" key="4">
    <source>
        <dbReference type="ARBA" id="ARBA00022989"/>
    </source>
</evidence>
<dbReference type="InterPro" id="IPR036259">
    <property type="entry name" value="MFS_trans_sf"/>
</dbReference>
<dbReference type="CDD" id="cd17502">
    <property type="entry name" value="MFS_Azr1_MDR_like"/>
    <property type="match status" value="1"/>
</dbReference>
<comment type="subcellular location">
    <subcellularLocation>
        <location evidence="1">Endomembrane system</location>
        <topology evidence="1">Multi-pass membrane protein</topology>
    </subcellularLocation>
</comment>
<dbReference type="Proteomes" id="UP001433071">
    <property type="component" value="Unassembled WGS sequence"/>
</dbReference>
<dbReference type="InterPro" id="IPR020846">
    <property type="entry name" value="MFS_dom"/>
</dbReference>
<keyword evidence="5 6" id="KW-0472">Membrane</keyword>
<protein>
    <submittedName>
        <fullName evidence="8">MFS transporter</fullName>
    </submittedName>
</protein>
<evidence type="ECO:0000313" key="8">
    <source>
        <dbReference type="EMBL" id="MER9407513.1"/>
    </source>
</evidence>
<evidence type="ECO:0000256" key="6">
    <source>
        <dbReference type="SAM" id="Phobius"/>
    </source>
</evidence>
<sequence>MTVDQTLPDAAPVEAEARPDLTTLVVYFGALIAMFMATIDMQIVVTALPTIAGELGNLHLFGWVGAAYLLSTAAVSPFYGKLGDMYGRKNVVLTAIGLFLVGSLVCGMAWSMESLIAARVLQGIGGGGLMVSAFAMIGELFSPRDRAKYQGYSSAVFALSSVLGPLAGGYITSLFGWRWVFLVNLPIGIIVMAVLAFAMRSRFNERKHHIDYLGGALLAIGTTAIVYWGYHVLDPTGPDLITFALPLVALVAIVLFIMVERRAEEPIVPLRLFGNSTVSIVSGVSLVAGTVTLGMFFYFALYMQTLTGLSPAEVGFLLLPASLTSMVISIVAGRVIAATGRYKWMPVVAMAIGGFLMLGFVVTNQHTPIWVLATMMAVFGISMGLQFQVLIVAIQAAAPLQDIGAVTSLITQARTLGASLGLALNGAVMIWALNRQTAELPADAAALLPQGLNGLTPHLASSLPGAIREVVLDHYSSGFNVMFIWVAALYFVAMGLTLLLEDKEIPKRH</sequence>
<feature type="transmembrane region" description="Helical" evidence="6">
    <location>
        <begin position="24"/>
        <end position="48"/>
    </location>
</feature>
<evidence type="ECO:0000313" key="9">
    <source>
        <dbReference type="Proteomes" id="UP001433071"/>
    </source>
</evidence>
<evidence type="ECO:0000256" key="5">
    <source>
        <dbReference type="ARBA" id="ARBA00023136"/>
    </source>
</evidence>
<evidence type="ECO:0000259" key="7">
    <source>
        <dbReference type="PROSITE" id="PS50850"/>
    </source>
</evidence>
<dbReference type="SUPFAM" id="SSF103473">
    <property type="entry name" value="MFS general substrate transporter"/>
    <property type="match status" value="1"/>
</dbReference>
<feature type="transmembrane region" description="Helical" evidence="6">
    <location>
        <begin position="240"/>
        <end position="259"/>
    </location>
</feature>
<keyword evidence="2" id="KW-0813">Transport</keyword>
<name>A0ABV1Z697_9HYPH</name>
<dbReference type="Gene3D" id="1.20.1720.10">
    <property type="entry name" value="Multidrug resistance protein D"/>
    <property type="match status" value="1"/>
</dbReference>
<feature type="transmembrane region" description="Helical" evidence="6">
    <location>
        <begin position="177"/>
        <end position="198"/>
    </location>
</feature>
<feature type="transmembrane region" description="Helical" evidence="6">
    <location>
        <begin position="149"/>
        <end position="171"/>
    </location>
</feature>
<accession>A0ABV1Z697</accession>
<feature type="transmembrane region" description="Helical" evidence="6">
    <location>
        <begin position="116"/>
        <end position="137"/>
    </location>
</feature>
<keyword evidence="4 6" id="KW-1133">Transmembrane helix</keyword>
<reference evidence="8 9" key="1">
    <citation type="journal article" date="2024" name="Proc. Natl. Acad. Sci. U.S.A.">
        <title>The evolutionary genomics of adaptation to stress in wild rhizobium bacteria.</title>
        <authorList>
            <person name="Kehlet-Delgado H."/>
            <person name="Montoya A.P."/>
            <person name="Jensen K.T."/>
            <person name="Wendlandt C.E."/>
            <person name="Dexheimer C."/>
            <person name="Roberts M."/>
            <person name="Torres Martinez L."/>
            <person name="Friesen M.L."/>
            <person name="Griffitts J.S."/>
            <person name="Porter S.S."/>
        </authorList>
    </citation>
    <scope>NUCLEOTIDE SEQUENCE [LARGE SCALE GENOMIC DNA]</scope>
    <source>
        <strain evidence="8 9">M0641</strain>
    </source>
</reference>
<keyword evidence="9" id="KW-1185">Reference proteome</keyword>
<dbReference type="PANTHER" id="PTHR23501:SF191">
    <property type="entry name" value="VACUOLAR BASIC AMINO ACID TRANSPORTER 4"/>
    <property type="match status" value="1"/>
</dbReference>
<keyword evidence="3 6" id="KW-0812">Transmembrane</keyword>
<dbReference type="Pfam" id="PF07690">
    <property type="entry name" value="MFS_1"/>
    <property type="match status" value="1"/>
</dbReference>
<dbReference type="EMBL" id="JAMYQB010000026">
    <property type="protein sequence ID" value="MER9407513.1"/>
    <property type="molecule type" value="Genomic_DNA"/>
</dbReference>